<dbReference type="InterPro" id="IPR036249">
    <property type="entry name" value="Thioredoxin-like_sf"/>
</dbReference>
<dbReference type="AlphaFoldDB" id="A0A1I0NWL5"/>
<evidence type="ECO:0000259" key="3">
    <source>
        <dbReference type="PROSITE" id="PS51352"/>
    </source>
</evidence>
<dbReference type="SUPFAM" id="SSF52833">
    <property type="entry name" value="Thioredoxin-like"/>
    <property type="match status" value="1"/>
</dbReference>
<reference evidence="5" key="1">
    <citation type="submission" date="2016-10" db="EMBL/GenBank/DDBJ databases">
        <authorList>
            <person name="Varghese N."/>
            <person name="Submissions S."/>
        </authorList>
    </citation>
    <scope>NUCLEOTIDE SEQUENCE [LARGE SCALE GENOMIC DNA]</scope>
    <source>
        <strain evidence="5">CGMCC 1.12402</strain>
    </source>
</reference>
<dbReference type="PROSITE" id="PS00194">
    <property type="entry name" value="THIOREDOXIN_1"/>
    <property type="match status" value="1"/>
</dbReference>
<evidence type="ECO:0000313" key="5">
    <source>
        <dbReference type="Proteomes" id="UP000199437"/>
    </source>
</evidence>
<dbReference type="CDD" id="cd02966">
    <property type="entry name" value="TlpA_like_family"/>
    <property type="match status" value="1"/>
</dbReference>
<evidence type="ECO:0000313" key="4">
    <source>
        <dbReference type="EMBL" id="SEW06034.1"/>
    </source>
</evidence>
<gene>
    <name evidence="4" type="ORF">SAMN05216290_1522</name>
</gene>
<dbReference type="Gene3D" id="3.40.30.10">
    <property type="entry name" value="Glutaredoxin"/>
    <property type="match status" value="1"/>
</dbReference>
<dbReference type="InterPro" id="IPR000866">
    <property type="entry name" value="AhpC/TSA"/>
</dbReference>
<keyword evidence="4" id="KW-0413">Isomerase</keyword>
<keyword evidence="1" id="KW-0676">Redox-active center</keyword>
<dbReference type="GO" id="GO:0016491">
    <property type="term" value="F:oxidoreductase activity"/>
    <property type="evidence" value="ECO:0007669"/>
    <property type="project" value="InterPro"/>
</dbReference>
<protein>
    <submittedName>
        <fullName evidence="4">Thiol-disulfide isomerase or thioredoxin</fullName>
    </submittedName>
</protein>
<dbReference type="PANTHER" id="PTHR42852:SF17">
    <property type="entry name" value="THIOREDOXIN-LIKE PROTEIN HI_1115"/>
    <property type="match status" value="1"/>
</dbReference>
<dbReference type="PROSITE" id="PS51257">
    <property type="entry name" value="PROKAR_LIPOPROTEIN"/>
    <property type="match status" value="1"/>
</dbReference>
<dbReference type="GeneID" id="99986247"/>
<feature type="domain" description="Thioredoxin" evidence="3">
    <location>
        <begin position="22"/>
        <end position="160"/>
    </location>
</feature>
<feature type="chain" id="PRO_5011755555" evidence="2">
    <location>
        <begin position="19"/>
        <end position="160"/>
    </location>
</feature>
<dbReference type="Pfam" id="PF00578">
    <property type="entry name" value="AhpC-TSA"/>
    <property type="match status" value="1"/>
</dbReference>
<dbReference type="RefSeq" id="WP_090257904.1">
    <property type="nucleotide sequence ID" value="NZ_FOIR01000001.1"/>
</dbReference>
<dbReference type="PANTHER" id="PTHR42852">
    <property type="entry name" value="THIOL:DISULFIDE INTERCHANGE PROTEIN DSBE"/>
    <property type="match status" value="1"/>
</dbReference>
<sequence>MQRLTKLFIIALCLSVFACSGKKEEAFIDKLKLTKLDGTPLTSQDLEGKTVFVNFWATWCGPCLKEMPSIERAKNELEEEGYVFLAVSNEEMDKIQTFEQKQSYTFTFAQSGLEPEALNIYSLPASYIINAQGEEVFKHIGAKEWDSADNLATFRSYLKP</sequence>
<keyword evidence="5" id="KW-1185">Reference proteome</keyword>
<name>A0A1I0NWL5_9BACT</name>
<feature type="signal peptide" evidence="2">
    <location>
        <begin position="1"/>
        <end position="18"/>
    </location>
</feature>
<accession>A0A1I0NWL5</accession>
<dbReference type="InterPro" id="IPR050553">
    <property type="entry name" value="Thioredoxin_ResA/DsbE_sf"/>
</dbReference>
<dbReference type="STRING" id="1267423.SAMN05216290_1522"/>
<evidence type="ECO:0000256" key="2">
    <source>
        <dbReference type="SAM" id="SignalP"/>
    </source>
</evidence>
<evidence type="ECO:0000256" key="1">
    <source>
        <dbReference type="ARBA" id="ARBA00023284"/>
    </source>
</evidence>
<keyword evidence="2" id="KW-0732">Signal</keyword>
<dbReference type="InterPro" id="IPR017937">
    <property type="entry name" value="Thioredoxin_CS"/>
</dbReference>
<dbReference type="EMBL" id="FOIR01000001">
    <property type="protein sequence ID" value="SEW06034.1"/>
    <property type="molecule type" value="Genomic_DNA"/>
</dbReference>
<dbReference type="OrthoDB" id="6399635at2"/>
<dbReference type="InterPro" id="IPR013766">
    <property type="entry name" value="Thioredoxin_domain"/>
</dbReference>
<organism evidence="4 5">
    <name type="scientific">Roseivirga pacifica</name>
    <dbReference type="NCBI Taxonomy" id="1267423"/>
    <lineage>
        <taxon>Bacteria</taxon>
        <taxon>Pseudomonadati</taxon>
        <taxon>Bacteroidota</taxon>
        <taxon>Cytophagia</taxon>
        <taxon>Cytophagales</taxon>
        <taxon>Roseivirgaceae</taxon>
        <taxon>Roseivirga</taxon>
    </lineage>
</organism>
<dbReference type="Proteomes" id="UP000199437">
    <property type="component" value="Unassembled WGS sequence"/>
</dbReference>
<proteinExistence type="predicted"/>
<dbReference type="GO" id="GO:0016209">
    <property type="term" value="F:antioxidant activity"/>
    <property type="evidence" value="ECO:0007669"/>
    <property type="project" value="InterPro"/>
</dbReference>
<dbReference type="GO" id="GO:0016853">
    <property type="term" value="F:isomerase activity"/>
    <property type="evidence" value="ECO:0007669"/>
    <property type="project" value="UniProtKB-KW"/>
</dbReference>
<dbReference type="PROSITE" id="PS51352">
    <property type="entry name" value="THIOREDOXIN_2"/>
    <property type="match status" value="1"/>
</dbReference>